<evidence type="ECO:0000313" key="1">
    <source>
        <dbReference type="EMBL" id="NKZ37374.1"/>
    </source>
</evidence>
<comment type="caution">
    <text evidence="1">The sequence shown here is derived from an EMBL/GenBank/DDBJ whole genome shotgun (WGS) entry which is preliminary data.</text>
</comment>
<proteinExistence type="predicted"/>
<accession>A0A846ZD43</accession>
<dbReference type="RefSeq" id="WP_168608053.1">
    <property type="nucleotide sequence ID" value="NZ_JAAZQD010000001.1"/>
</dbReference>
<evidence type="ECO:0000313" key="2">
    <source>
        <dbReference type="Proteomes" id="UP000541636"/>
    </source>
</evidence>
<dbReference type="EMBL" id="JAAZQD010000001">
    <property type="protein sequence ID" value="NKZ37374.1"/>
    <property type="molecule type" value="Genomic_DNA"/>
</dbReference>
<sequence length="356" mass="38457">MYTPILRNRLSEMLAFRGLAPDVREQMVPLFDVAAPTKSADQAAAEKYVATNMIRTEKAANGLQWAFVDSSELNPDFRLNGGVHPLMAIAAATTRGGAIAVPVTGLHRDQAHHDAAKAILSPDAPWLCVRLDATDVSTATMSLRTIKELLAEFGLVTNRTLLLLDLQGLHGLDVHAAAAPVIRLLTLLRADVWAAVIVGGYGVPEQLSTAVTPNSQGYLPRIEQDVYLQIRAQAAGLTFWFADYTMLPPSVVELDWRLVSRVMAPKALYALDNAWLVVRGGAFASHPLGYDQYHTIASEIVALDEFSGPDFSPGDQYIADRVASTSKPGSPSTWITACVSHHLSLTARAHATARSV</sequence>
<protein>
    <recommendedName>
        <fullName evidence="3">Beta protein</fullName>
    </recommendedName>
</protein>
<name>A0A846ZD43_9GAMM</name>
<gene>
    <name evidence="1" type="ORF">HF690_00215</name>
</gene>
<dbReference type="InterPro" id="IPR025683">
    <property type="entry name" value="Protein_beta"/>
</dbReference>
<dbReference type="Proteomes" id="UP000541636">
    <property type="component" value="Unassembled WGS sequence"/>
</dbReference>
<evidence type="ECO:0008006" key="3">
    <source>
        <dbReference type="Google" id="ProtNLM"/>
    </source>
</evidence>
<organism evidence="1 2">
    <name type="scientific">Oleiagrimonas citrea</name>
    <dbReference type="NCBI Taxonomy" id="1665687"/>
    <lineage>
        <taxon>Bacteria</taxon>
        <taxon>Pseudomonadati</taxon>
        <taxon>Pseudomonadota</taxon>
        <taxon>Gammaproteobacteria</taxon>
        <taxon>Lysobacterales</taxon>
        <taxon>Rhodanobacteraceae</taxon>
        <taxon>Oleiagrimonas</taxon>
    </lineage>
</organism>
<keyword evidence="2" id="KW-1185">Reference proteome</keyword>
<dbReference type="AlphaFoldDB" id="A0A846ZD43"/>
<dbReference type="Pfam" id="PF14350">
    <property type="entry name" value="Beta_protein"/>
    <property type="match status" value="1"/>
</dbReference>
<reference evidence="1 2" key="1">
    <citation type="journal article" date="2017" name="Int. J. Syst. Evol. Microbiol.">
        <title>Oleiagrimonas citrea sp. nov., a marine bacterium isolated from tidal flat sediment and emended description of the genus Oleiagrimonas Fang et al. 2015 and Oleiagrimonas soli.</title>
        <authorList>
            <person name="Yang S.H."/>
            <person name="Seo H.S."/>
            <person name="Seong C.N."/>
            <person name="Kwon K.K."/>
        </authorList>
    </citation>
    <scope>NUCLEOTIDE SEQUENCE [LARGE SCALE GENOMIC DNA]</scope>
    <source>
        <strain evidence="1 2">MEBiC09124</strain>
    </source>
</reference>